<dbReference type="Proteomes" id="UP001491310">
    <property type="component" value="Unassembled WGS sequence"/>
</dbReference>
<accession>A0ABR2YWA5</accession>
<sequence length="179" mass="19812">MKHKRRKNETPSANISVAELKLLREKALKAADPEEKWVRTIAVLNCKSCPIPAVLLAAAAKLAFVQGLELLLAMDFASEDIKQPYAKADNTPCWETFWQCAYDSALEGAQKHKSAVCAAICAELTYIRTGGASEESYNVLEQFLWRATTWRDPAEDILDLMDADLTACEKACPDTLCCP</sequence>
<evidence type="ECO:0000313" key="2">
    <source>
        <dbReference type="Proteomes" id="UP001491310"/>
    </source>
</evidence>
<comment type="caution">
    <text evidence="1">The sequence shown here is derived from an EMBL/GenBank/DDBJ whole genome shotgun (WGS) entry which is preliminary data.</text>
</comment>
<evidence type="ECO:0000313" key="1">
    <source>
        <dbReference type="EMBL" id="KAK9915936.1"/>
    </source>
</evidence>
<proteinExistence type="predicted"/>
<dbReference type="EMBL" id="JALJOT010000004">
    <property type="protein sequence ID" value="KAK9915936.1"/>
    <property type="molecule type" value="Genomic_DNA"/>
</dbReference>
<name>A0ABR2YWA5_9CHLO</name>
<protein>
    <submittedName>
        <fullName evidence="1">Uncharacterized protein</fullName>
    </submittedName>
</protein>
<reference evidence="1 2" key="1">
    <citation type="journal article" date="2024" name="Nat. Commun.">
        <title>Phylogenomics reveals the evolutionary origins of lichenization in chlorophyte algae.</title>
        <authorList>
            <person name="Puginier C."/>
            <person name="Libourel C."/>
            <person name="Otte J."/>
            <person name="Skaloud P."/>
            <person name="Haon M."/>
            <person name="Grisel S."/>
            <person name="Petersen M."/>
            <person name="Berrin J.G."/>
            <person name="Delaux P.M."/>
            <person name="Dal Grande F."/>
            <person name="Keller J."/>
        </authorList>
    </citation>
    <scope>NUCLEOTIDE SEQUENCE [LARGE SCALE GENOMIC DNA]</scope>
    <source>
        <strain evidence="1 2">SAG 216-7</strain>
    </source>
</reference>
<organism evidence="1 2">
    <name type="scientific">Coccomyxa subellipsoidea</name>
    <dbReference type="NCBI Taxonomy" id="248742"/>
    <lineage>
        <taxon>Eukaryota</taxon>
        <taxon>Viridiplantae</taxon>
        <taxon>Chlorophyta</taxon>
        <taxon>core chlorophytes</taxon>
        <taxon>Trebouxiophyceae</taxon>
        <taxon>Trebouxiophyceae incertae sedis</taxon>
        <taxon>Coccomyxaceae</taxon>
        <taxon>Coccomyxa</taxon>
    </lineage>
</organism>
<keyword evidence="2" id="KW-1185">Reference proteome</keyword>
<gene>
    <name evidence="1" type="ORF">WJX75_006202</name>
</gene>